<feature type="transmembrane region" description="Helical" evidence="6">
    <location>
        <begin position="42"/>
        <end position="64"/>
    </location>
</feature>
<feature type="transmembrane region" description="Helical" evidence="6">
    <location>
        <begin position="116"/>
        <end position="135"/>
    </location>
</feature>
<dbReference type="AlphaFoldDB" id="A0A1F6E797"/>
<comment type="caution">
    <text evidence="9">The sequence shown here is derived from an EMBL/GenBank/DDBJ whole genome shotgun (WGS) entry which is preliminary data.</text>
</comment>
<evidence type="ECO:0000256" key="7">
    <source>
        <dbReference type="SAM" id="MobiDB-lite"/>
    </source>
</evidence>
<keyword evidence="2 6" id="KW-1003">Cell membrane</keyword>
<feature type="transmembrane region" description="Helical" evidence="6">
    <location>
        <begin position="225"/>
        <end position="244"/>
    </location>
</feature>
<keyword evidence="5 6" id="KW-0472">Membrane</keyword>
<gene>
    <name evidence="9" type="ORF">A3F27_00970</name>
</gene>
<evidence type="ECO:0000313" key="9">
    <source>
        <dbReference type="EMBL" id="OGG69457.1"/>
    </source>
</evidence>
<evidence type="ECO:0000256" key="4">
    <source>
        <dbReference type="ARBA" id="ARBA00022989"/>
    </source>
</evidence>
<evidence type="ECO:0000259" key="8">
    <source>
        <dbReference type="Pfam" id="PF09335"/>
    </source>
</evidence>
<proteinExistence type="inferred from homology"/>
<name>A0A1F6E797_9BACT</name>
<dbReference type="Pfam" id="PF09335">
    <property type="entry name" value="VTT_dom"/>
    <property type="match status" value="1"/>
</dbReference>
<comment type="similarity">
    <text evidence="6">Belongs to the TVP38/TMEM64 family.</text>
</comment>
<dbReference type="Proteomes" id="UP000176689">
    <property type="component" value="Unassembled WGS sequence"/>
</dbReference>
<reference evidence="9 10" key="1">
    <citation type="journal article" date="2016" name="Nat. Commun.">
        <title>Thousands of microbial genomes shed light on interconnected biogeochemical processes in an aquifer system.</title>
        <authorList>
            <person name="Anantharaman K."/>
            <person name="Brown C.T."/>
            <person name="Hug L.A."/>
            <person name="Sharon I."/>
            <person name="Castelle C.J."/>
            <person name="Probst A.J."/>
            <person name="Thomas B.C."/>
            <person name="Singh A."/>
            <person name="Wilkins M.J."/>
            <person name="Karaoz U."/>
            <person name="Brodie E.L."/>
            <person name="Williams K.H."/>
            <person name="Hubbard S.S."/>
            <person name="Banfield J.F."/>
        </authorList>
    </citation>
    <scope>NUCLEOTIDE SEQUENCE [LARGE SCALE GENOMIC DNA]</scope>
</reference>
<feature type="region of interest" description="Disordered" evidence="7">
    <location>
        <begin position="1"/>
        <end position="25"/>
    </location>
</feature>
<evidence type="ECO:0000256" key="6">
    <source>
        <dbReference type="RuleBase" id="RU366058"/>
    </source>
</evidence>
<evidence type="ECO:0000256" key="5">
    <source>
        <dbReference type="ARBA" id="ARBA00023136"/>
    </source>
</evidence>
<dbReference type="PANTHER" id="PTHR12677">
    <property type="entry name" value="GOLGI APPARATUS MEMBRANE PROTEIN TVP38-RELATED"/>
    <property type="match status" value="1"/>
</dbReference>
<dbReference type="GO" id="GO:0005886">
    <property type="term" value="C:plasma membrane"/>
    <property type="evidence" value="ECO:0007669"/>
    <property type="project" value="UniProtKB-SubCell"/>
</dbReference>
<evidence type="ECO:0000256" key="2">
    <source>
        <dbReference type="ARBA" id="ARBA00022475"/>
    </source>
</evidence>
<comment type="subcellular location">
    <subcellularLocation>
        <location evidence="1 6">Cell membrane</location>
        <topology evidence="1 6">Multi-pass membrane protein</topology>
    </subcellularLocation>
</comment>
<feature type="transmembrane region" description="Helical" evidence="6">
    <location>
        <begin position="166"/>
        <end position="188"/>
    </location>
</feature>
<evidence type="ECO:0000313" key="10">
    <source>
        <dbReference type="Proteomes" id="UP000176689"/>
    </source>
</evidence>
<protein>
    <recommendedName>
        <fullName evidence="6">TVP38/TMEM64 family membrane protein</fullName>
    </recommendedName>
</protein>
<keyword evidence="4 6" id="KW-1133">Transmembrane helix</keyword>
<dbReference type="PANTHER" id="PTHR12677:SF59">
    <property type="entry name" value="GOLGI APPARATUS MEMBRANE PROTEIN TVP38-RELATED"/>
    <property type="match status" value="1"/>
</dbReference>
<feature type="domain" description="VTT" evidence="8">
    <location>
        <begin position="107"/>
        <end position="214"/>
    </location>
</feature>
<sequence>MQPGSLAREDAVQWGKGAAGPGASAEAGAHELKNDMMTRTTIITALVAVLAIIFLSSAGLQAGFSDAADAVNAYIAAHEATGVTAFILFAALSAILSPFTSIPTVPFAVVVWGEELALLFLVIGWCIGGIISYAIGHYGLHAIFQKIFRMKRIEAYRSKFSEHSEFILVVLFRLALPSEVTGLVLGSLRYDFLKYLAATLISEIPFAIVAVYAGGAFVLNSPLQLALWIAGGSAMLILAAAILTKRIGK</sequence>
<organism evidence="9 10">
    <name type="scientific">Candidatus Kaiserbacteria bacterium RIFCSPHIGHO2_12_FULL_53_13</name>
    <dbReference type="NCBI Taxonomy" id="1798502"/>
    <lineage>
        <taxon>Bacteria</taxon>
        <taxon>Candidatus Kaiseribacteriota</taxon>
    </lineage>
</organism>
<keyword evidence="3 6" id="KW-0812">Transmembrane</keyword>
<feature type="transmembrane region" description="Helical" evidence="6">
    <location>
        <begin position="195"/>
        <end position="219"/>
    </location>
</feature>
<dbReference type="InterPro" id="IPR015414">
    <property type="entry name" value="TMEM64"/>
</dbReference>
<feature type="transmembrane region" description="Helical" evidence="6">
    <location>
        <begin position="84"/>
        <end position="109"/>
    </location>
</feature>
<dbReference type="EMBL" id="MFLP01000031">
    <property type="protein sequence ID" value="OGG69457.1"/>
    <property type="molecule type" value="Genomic_DNA"/>
</dbReference>
<evidence type="ECO:0000256" key="3">
    <source>
        <dbReference type="ARBA" id="ARBA00022692"/>
    </source>
</evidence>
<dbReference type="InterPro" id="IPR032816">
    <property type="entry name" value="VTT_dom"/>
</dbReference>
<evidence type="ECO:0000256" key="1">
    <source>
        <dbReference type="ARBA" id="ARBA00004651"/>
    </source>
</evidence>
<accession>A0A1F6E797</accession>